<gene>
    <name evidence="3" type="ORF">FHR36_002598</name>
</gene>
<dbReference type="CDD" id="cd11029">
    <property type="entry name" value="CYP107-like"/>
    <property type="match status" value="1"/>
</dbReference>
<evidence type="ECO:0000313" key="3">
    <source>
        <dbReference type="EMBL" id="MCP2309474.1"/>
    </source>
</evidence>
<keyword evidence="2" id="KW-0408">Iron</keyword>
<dbReference type="PRINTS" id="PR00359">
    <property type="entry name" value="BP450"/>
</dbReference>
<dbReference type="PROSITE" id="PS00086">
    <property type="entry name" value="CYTOCHROME_P450"/>
    <property type="match status" value="1"/>
</dbReference>
<dbReference type="Pfam" id="PF00067">
    <property type="entry name" value="p450"/>
    <property type="match status" value="1"/>
</dbReference>
<comment type="similarity">
    <text evidence="1 2">Belongs to the cytochrome P450 family.</text>
</comment>
<accession>A0ABT1IWE7</accession>
<evidence type="ECO:0000256" key="2">
    <source>
        <dbReference type="RuleBase" id="RU000461"/>
    </source>
</evidence>
<dbReference type="InterPro" id="IPR017972">
    <property type="entry name" value="Cyt_P450_CS"/>
</dbReference>
<evidence type="ECO:0000256" key="1">
    <source>
        <dbReference type="ARBA" id="ARBA00010617"/>
    </source>
</evidence>
<keyword evidence="2" id="KW-0479">Metal-binding</keyword>
<dbReference type="EMBL" id="JAMZDX010000002">
    <property type="protein sequence ID" value="MCP2309474.1"/>
    <property type="molecule type" value="Genomic_DNA"/>
</dbReference>
<organism evidence="3 4">
    <name type="scientific">Kitasatospora paracochleata</name>
    <dbReference type="NCBI Taxonomy" id="58354"/>
    <lineage>
        <taxon>Bacteria</taxon>
        <taxon>Bacillati</taxon>
        <taxon>Actinomycetota</taxon>
        <taxon>Actinomycetes</taxon>
        <taxon>Kitasatosporales</taxon>
        <taxon>Streptomycetaceae</taxon>
        <taxon>Kitasatospora</taxon>
    </lineage>
</organism>
<dbReference type="Proteomes" id="UP001206483">
    <property type="component" value="Unassembled WGS sequence"/>
</dbReference>
<sequence length="402" mass="43510">MVSPETATALDARFVQDAHAVAEQLRREGPVRPVILPTGLPAWLVTGYDDARALLTDSRLSSAGVYDRLEKLREAADGKPSSFSSDLARHLLNTDPPDHTRLRKLVNKAFTPRTIARLRPRIVEIADELLDTLPLGEPVDLIAAYAYPLPMIVICELLGIPATDRSRFGEWSNVLVSSAPAEEIGAASAAMGGYLAGLVEQKRAEPTEDLLSALVHVSEDGDRLSLPELIAMTFILLIGGYETSVNLIGSGLSAVLHHPDQLAELRAEPALLPSAVEEFLRFETPNNTASPRYTTEEVEVGGVRIPAGAFVLISLLGANRDGKRFEDPDRLDVRRPATGHLGFGHGIHFCVGAPLGRLEGEIGIGRLLERFEHLELAAEPGTLRWRASTAIHGLETLPVRLG</sequence>
<keyword evidence="4" id="KW-1185">Reference proteome</keyword>
<reference evidence="3 4" key="1">
    <citation type="submission" date="2022-06" db="EMBL/GenBank/DDBJ databases">
        <title>Sequencing the genomes of 1000 actinobacteria strains.</title>
        <authorList>
            <person name="Klenk H.-P."/>
        </authorList>
    </citation>
    <scope>NUCLEOTIDE SEQUENCE [LARGE SCALE GENOMIC DNA]</scope>
    <source>
        <strain evidence="3 4">DSM 41656</strain>
    </source>
</reference>
<dbReference type="PANTHER" id="PTHR46696:SF1">
    <property type="entry name" value="CYTOCHROME P450 YJIB-RELATED"/>
    <property type="match status" value="1"/>
</dbReference>
<dbReference type="InterPro" id="IPR001128">
    <property type="entry name" value="Cyt_P450"/>
</dbReference>
<dbReference type="RefSeq" id="WP_253796536.1">
    <property type="nucleotide sequence ID" value="NZ_BAAAUB010000025.1"/>
</dbReference>
<keyword evidence="2" id="KW-0503">Monooxygenase</keyword>
<dbReference type="Gene3D" id="1.10.630.10">
    <property type="entry name" value="Cytochrome P450"/>
    <property type="match status" value="1"/>
</dbReference>
<dbReference type="PANTHER" id="PTHR46696">
    <property type="entry name" value="P450, PUTATIVE (EUROFUNG)-RELATED"/>
    <property type="match status" value="1"/>
</dbReference>
<dbReference type="InterPro" id="IPR002397">
    <property type="entry name" value="Cyt_P450_B"/>
</dbReference>
<comment type="caution">
    <text evidence="3">The sequence shown here is derived from an EMBL/GenBank/DDBJ whole genome shotgun (WGS) entry which is preliminary data.</text>
</comment>
<keyword evidence="2" id="KW-0349">Heme</keyword>
<evidence type="ECO:0000313" key="4">
    <source>
        <dbReference type="Proteomes" id="UP001206483"/>
    </source>
</evidence>
<proteinExistence type="inferred from homology"/>
<name>A0ABT1IWE7_9ACTN</name>
<dbReference type="SUPFAM" id="SSF48264">
    <property type="entry name" value="Cytochrome P450"/>
    <property type="match status" value="1"/>
</dbReference>
<dbReference type="InterPro" id="IPR036396">
    <property type="entry name" value="Cyt_P450_sf"/>
</dbReference>
<keyword evidence="2" id="KW-0560">Oxidoreductase</keyword>
<protein>
    <submittedName>
        <fullName evidence="3">Cytochrome P450</fullName>
    </submittedName>
</protein>